<dbReference type="GO" id="GO:0005694">
    <property type="term" value="C:chromosome"/>
    <property type="evidence" value="ECO:0007669"/>
    <property type="project" value="UniProtKB-SubCell"/>
</dbReference>
<proteinExistence type="predicted"/>
<feature type="compositionally biased region" description="Basic and acidic residues" evidence="14">
    <location>
        <begin position="611"/>
        <end position="630"/>
    </location>
</feature>
<comment type="subcellular location">
    <subcellularLocation>
        <location evidence="2">Chromosome</location>
    </subcellularLocation>
    <subcellularLocation>
        <location evidence="1">Nucleus</location>
    </subcellularLocation>
</comment>
<protein>
    <recommendedName>
        <fullName evidence="4">Histone-lysine N-methyltransferase SET9</fullName>
        <ecNumber evidence="11">2.1.1.372</ecNumber>
    </recommendedName>
    <alternativeName>
        <fullName evidence="3">Histone-lysine N-methyltransferase set9</fullName>
    </alternativeName>
    <alternativeName>
        <fullName evidence="12">SET domain protein 9</fullName>
    </alternativeName>
</protein>
<evidence type="ECO:0000256" key="9">
    <source>
        <dbReference type="ARBA" id="ARBA00022853"/>
    </source>
</evidence>
<dbReference type="EMBL" id="VIBQ01000014">
    <property type="protein sequence ID" value="KAB8349768.1"/>
    <property type="molecule type" value="Genomic_DNA"/>
</dbReference>
<feature type="compositionally biased region" description="Basic and acidic residues" evidence="14">
    <location>
        <begin position="1242"/>
        <end position="1257"/>
    </location>
</feature>
<feature type="region of interest" description="Disordered" evidence="14">
    <location>
        <begin position="1235"/>
        <end position="1283"/>
    </location>
</feature>
<dbReference type="InterPro" id="IPR039977">
    <property type="entry name" value="Suv4-20/Set9"/>
</dbReference>
<feature type="compositionally biased region" description="Basic and acidic residues" evidence="14">
    <location>
        <begin position="401"/>
        <end position="410"/>
    </location>
</feature>
<accession>A0A5N6KWN6</accession>
<feature type="compositionally biased region" description="Low complexity" evidence="14">
    <location>
        <begin position="1258"/>
        <end position="1271"/>
    </location>
</feature>
<comment type="catalytic activity">
    <reaction evidence="13">
        <text>L-lysyl(20)-[histone H4] + 3 S-adenosyl-L-methionine = N(6),N(6),N(6)-trimethyl-L-lysyl(20)-[histone H4] + 3 S-adenosyl-L-homocysteine + 3 H(+)</text>
        <dbReference type="Rhea" id="RHEA:64456"/>
        <dbReference type="Rhea" id="RHEA-COMP:15554"/>
        <dbReference type="Rhea" id="RHEA-COMP:15998"/>
        <dbReference type="ChEBI" id="CHEBI:15378"/>
        <dbReference type="ChEBI" id="CHEBI:29969"/>
        <dbReference type="ChEBI" id="CHEBI:57856"/>
        <dbReference type="ChEBI" id="CHEBI:59789"/>
        <dbReference type="ChEBI" id="CHEBI:61961"/>
        <dbReference type="EC" id="2.1.1.372"/>
    </reaction>
</comment>
<feature type="compositionally biased region" description="Low complexity" evidence="14">
    <location>
        <begin position="373"/>
        <end position="387"/>
    </location>
</feature>
<dbReference type="InterPro" id="IPR025783">
    <property type="entry name" value="Set9_fungi"/>
</dbReference>
<dbReference type="CDD" id="cd10524">
    <property type="entry name" value="SET_Suv4-20-like"/>
    <property type="match status" value="1"/>
</dbReference>
<feature type="compositionally biased region" description="Acidic residues" evidence="14">
    <location>
        <begin position="887"/>
        <end position="910"/>
    </location>
</feature>
<evidence type="ECO:0000256" key="11">
    <source>
        <dbReference type="ARBA" id="ARBA00024057"/>
    </source>
</evidence>
<feature type="compositionally biased region" description="Basic residues" evidence="14">
    <location>
        <begin position="967"/>
        <end position="976"/>
    </location>
</feature>
<feature type="compositionally biased region" description="Acidic residues" evidence="14">
    <location>
        <begin position="925"/>
        <end position="944"/>
    </location>
</feature>
<dbReference type="EC" id="2.1.1.372" evidence="11"/>
<feature type="region of interest" description="Disordered" evidence="14">
    <location>
        <begin position="262"/>
        <end position="493"/>
    </location>
</feature>
<feature type="compositionally biased region" description="Polar residues" evidence="14">
    <location>
        <begin position="638"/>
        <end position="653"/>
    </location>
</feature>
<feature type="compositionally biased region" description="Polar residues" evidence="14">
    <location>
        <begin position="388"/>
        <end position="400"/>
    </location>
</feature>
<dbReference type="InterPro" id="IPR041938">
    <property type="entry name" value="Hist-Lys_N-MTase_N"/>
</dbReference>
<evidence type="ECO:0000259" key="15">
    <source>
        <dbReference type="PROSITE" id="PS50280"/>
    </source>
</evidence>
<evidence type="ECO:0000256" key="5">
    <source>
        <dbReference type="ARBA" id="ARBA00022454"/>
    </source>
</evidence>
<dbReference type="GO" id="GO:0032259">
    <property type="term" value="P:methylation"/>
    <property type="evidence" value="ECO:0007669"/>
    <property type="project" value="UniProtKB-KW"/>
</dbReference>
<feature type="region of interest" description="Disordered" evidence="14">
    <location>
        <begin position="592"/>
        <end position="716"/>
    </location>
</feature>
<evidence type="ECO:0000256" key="10">
    <source>
        <dbReference type="ARBA" id="ARBA00023242"/>
    </source>
</evidence>
<evidence type="ECO:0000256" key="12">
    <source>
        <dbReference type="ARBA" id="ARBA00030653"/>
    </source>
</evidence>
<feature type="compositionally biased region" description="Basic and acidic residues" evidence="14">
    <location>
        <begin position="869"/>
        <end position="885"/>
    </location>
</feature>
<dbReference type="Gene3D" id="1.10.10.1700">
    <property type="entry name" value="Histone-lysine N-methyltransferase"/>
    <property type="match status" value="1"/>
</dbReference>
<dbReference type="InterPro" id="IPR001214">
    <property type="entry name" value="SET_dom"/>
</dbReference>
<keyword evidence="9" id="KW-0156">Chromatin regulator</keyword>
<dbReference type="InterPro" id="IPR046341">
    <property type="entry name" value="SET_dom_sf"/>
</dbReference>
<dbReference type="GO" id="GO:0140943">
    <property type="term" value="F:histone H4K20 trimethyltransferase activity"/>
    <property type="evidence" value="ECO:0007669"/>
    <property type="project" value="UniProtKB-EC"/>
</dbReference>
<feature type="compositionally biased region" description="Basic residues" evidence="14">
    <location>
        <begin position="684"/>
        <end position="693"/>
    </location>
</feature>
<organism evidence="16 17">
    <name type="scientific">Carpinus fangiana</name>
    <dbReference type="NCBI Taxonomy" id="176857"/>
    <lineage>
        <taxon>Eukaryota</taxon>
        <taxon>Viridiplantae</taxon>
        <taxon>Streptophyta</taxon>
        <taxon>Embryophyta</taxon>
        <taxon>Tracheophyta</taxon>
        <taxon>Spermatophyta</taxon>
        <taxon>Magnoliopsida</taxon>
        <taxon>eudicotyledons</taxon>
        <taxon>Gunneridae</taxon>
        <taxon>Pentapetalae</taxon>
        <taxon>rosids</taxon>
        <taxon>fabids</taxon>
        <taxon>Fagales</taxon>
        <taxon>Betulaceae</taxon>
        <taxon>Carpinus</taxon>
    </lineage>
</organism>
<sequence length="1283" mass="142143">MPKPGEPGPVAKKGTLTLGQLANYDDLITDVTVDRVYFWSAILKNRARYGACRGVKDEDVPTILRDLVIESRNIGKAADKVIGLPGVQRTYERWIPEERKHFRDHLLRYIQMYCCDCPWEVTTTNRFTIDTQEAAVVARKTINQGDTIKYLSGIQVPITREAEKDLDLTRKDFSIVRSSRKKTSSLFLGPARFANHDCNSNARLSIAPNAGMDVIARRDIDIGEEITVSYGDQYFGENNCECLCGTCEEKNMNGWNAAFARKDDSDDEQVDDDRSRTSYSASRSQSRNPHLGSGTRSPSAHQSDNGDRGTSPSKKRNRGDENDTSNGTLKCARGGDRLSAVKLSNSGHKPRVENGTSNAASTGEHGHRRHPNGKSSSPSSGDGSHYSTEATNLSDPLNQNQEKDQRDGVTDAHPSTEQADESSLIPELSRNGDSSAGPDLGAGATLVPHMPLDSGSQSAQDSAGTPEPNTPSRKEHPSTKKADKSPHAKGRKPRDYILTKLLLSTPYSRWVQCKVCEEYFVQPEAHQTRWSCPRCERHSKLYGYQWPKTNKLSKYDTEERVTDHRTIHPFIRPEEEKDIVKGKKAGLKFLIDNAASGNNSPRHISSEDPDGDRPRRNASKRSVDYYHTAEDEWESDNGDTPGQITTSVNITNRRTGKRQYIRSGQFSREAKAQRKAEREEQRKLNAHLKSTKARRSEGPRLRPDGTPKRAYHKSGKYIGRAQKRIEKRQMIAAGIAVPRVPRSNVIAKPRPAPRAKTLSPASSSAGEDAPPKKRKYVKSGLYSKKNKVKGKSVVALRGGGRTSLRPSHWAKPGPKPKSRPEPASRESAIQNVPKVDEKGNKLKPTKWKGWFILEDEGQQGAQQSTDGQIRSDRVRSRERSTRAVDDSVWEDVTMDPDDDQGGSHGEDDEPGESHVDDDKVSEFGSEPEVETSSSSDEEEEDDDEVIVRASARKKGPGRPKKTEIVSSKRKPGRPRKNAQPTRAASTRAKRGRSENDSEDLTPAPKRTRNPTRRTLQADLTPKSRDVIANRSGVKTKWKGWVVIPVSDDEEEIGRPLRGTDIEAIPARKTSASAEKEKEKEIVVSQSAQGEAVKEATKTAPVKDEEDTIMIDEDNRSAEPQNITAASVNGVTEELVVQKSVEGAQDDTPADRYSTHETSDTPRPGFQHDSNTPSSRQDKSGSPAKLRRPSKWAKALTLDSSGHSSREKTVHEAPRQVPQRIAPAYSISAQFPGVAQQRVIPKARNDHLSDSDPDEHRQAQVVSSSVPVQNPPKLTRKPMAPHLL</sequence>
<dbReference type="Gene3D" id="2.170.270.10">
    <property type="entry name" value="SET domain"/>
    <property type="match status" value="1"/>
</dbReference>
<dbReference type="Proteomes" id="UP000327013">
    <property type="component" value="Unassembled WGS sequence"/>
</dbReference>
<feature type="region of interest" description="Disordered" evidence="14">
    <location>
        <begin position="1063"/>
        <end position="1223"/>
    </location>
</feature>
<comment type="caution">
    <text evidence="16">The sequence shown here is derived from an EMBL/GenBank/DDBJ whole genome shotgun (WGS) entry which is preliminary data.</text>
</comment>
<feature type="compositionally biased region" description="Basic and acidic residues" evidence="14">
    <location>
        <begin position="911"/>
        <end position="921"/>
    </location>
</feature>
<dbReference type="SMART" id="SM00317">
    <property type="entry name" value="SET"/>
    <property type="match status" value="1"/>
</dbReference>
<feature type="compositionally biased region" description="Basic and acidic residues" evidence="14">
    <location>
        <begin position="1091"/>
        <end position="1102"/>
    </location>
</feature>
<name>A0A5N6KWN6_9ROSI</name>
<feature type="compositionally biased region" description="Basic and acidic residues" evidence="14">
    <location>
        <begin position="1203"/>
        <end position="1213"/>
    </location>
</feature>
<evidence type="ECO:0000256" key="14">
    <source>
        <dbReference type="SAM" id="MobiDB-lite"/>
    </source>
</evidence>
<dbReference type="PROSITE" id="PS51567">
    <property type="entry name" value="SAM_MT43_SUVAR420_1"/>
    <property type="match status" value="1"/>
</dbReference>
<dbReference type="PROSITE" id="PS50280">
    <property type="entry name" value="SET"/>
    <property type="match status" value="1"/>
</dbReference>
<dbReference type="Pfam" id="PF00856">
    <property type="entry name" value="SET"/>
    <property type="match status" value="1"/>
</dbReference>
<dbReference type="GO" id="GO:0005634">
    <property type="term" value="C:nucleus"/>
    <property type="evidence" value="ECO:0007669"/>
    <property type="project" value="UniProtKB-SubCell"/>
</dbReference>
<evidence type="ECO:0000256" key="1">
    <source>
        <dbReference type="ARBA" id="ARBA00004123"/>
    </source>
</evidence>
<feature type="region of interest" description="Disordered" evidence="14">
    <location>
        <begin position="740"/>
        <end position="1027"/>
    </location>
</feature>
<evidence type="ECO:0000256" key="2">
    <source>
        <dbReference type="ARBA" id="ARBA00004286"/>
    </source>
</evidence>
<feature type="compositionally biased region" description="Basic and acidic residues" evidence="14">
    <location>
        <begin position="694"/>
        <end position="707"/>
    </location>
</feature>
<feature type="compositionally biased region" description="Basic and acidic residues" evidence="14">
    <location>
        <begin position="472"/>
        <end position="486"/>
    </location>
</feature>
<feature type="compositionally biased region" description="Low complexity" evidence="14">
    <location>
        <begin position="277"/>
        <end position="287"/>
    </location>
</feature>
<dbReference type="PANTHER" id="PTHR12977:SF4">
    <property type="entry name" value="HISTONE-LYSINE N-METHYLTRANSFERASE KMT5B"/>
    <property type="match status" value="1"/>
</dbReference>
<feature type="compositionally biased region" description="Basic and acidic residues" evidence="14">
    <location>
        <begin position="1148"/>
        <end position="1159"/>
    </location>
</feature>
<dbReference type="SUPFAM" id="SSF82199">
    <property type="entry name" value="SET domain"/>
    <property type="match status" value="1"/>
</dbReference>
<evidence type="ECO:0000256" key="7">
    <source>
        <dbReference type="ARBA" id="ARBA00022679"/>
    </source>
</evidence>
<feature type="compositionally biased region" description="Polar residues" evidence="14">
    <location>
        <begin position="454"/>
        <end position="463"/>
    </location>
</feature>
<gene>
    <name evidence="16" type="ORF">FH972_023782</name>
</gene>
<evidence type="ECO:0000256" key="8">
    <source>
        <dbReference type="ARBA" id="ARBA00022691"/>
    </source>
</evidence>
<evidence type="ECO:0000256" key="4">
    <source>
        <dbReference type="ARBA" id="ARBA00015413"/>
    </source>
</evidence>
<keyword evidence="17" id="KW-1185">Reference proteome</keyword>
<feature type="compositionally biased region" description="Polar residues" evidence="14">
    <location>
        <begin position="294"/>
        <end position="312"/>
    </location>
</feature>
<feature type="compositionally biased region" description="Polar residues" evidence="14">
    <location>
        <begin position="1117"/>
        <end position="1129"/>
    </location>
</feature>
<feature type="compositionally biased region" description="Polar residues" evidence="14">
    <location>
        <begin position="859"/>
        <end position="868"/>
    </location>
</feature>
<evidence type="ECO:0000256" key="13">
    <source>
        <dbReference type="ARBA" id="ARBA00048081"/>
    </source>
</evidence>
<keyword evidence="10" id="KW-0539">Nucleus</keyword>
<keyword evidence="8" id="KW-0949">S-adenosyl-L-methionine</keyword>
<keyword evidence="7" id="KW-0808">Transferase</keyword>
<evidence type="ECO:0000313" key="17">
    <source>
        <dbReference type="Proteomes" id="UP000327013"/>
    </source>
</evidence>
<feature type="domain" description="SET" evidence="15">
    <location>
        <begin position="117"/>
        <end position="231"/>
    </location>
</feature>
<keyword evidence="6" id="KW-0489">Methyltransferase</keyword>
<feature type="compositionally biased region" description="Basic residues" evidence="14">
    <location>
        <begin position="950"/>
        <end position="959"/>
    </location>
</feature>
<evidence type="ECO:0000256" key="6">
    <source>
        <dbReference type="ARBA" id="ARBA00022603"/>
    </source>
</evidence>
<dbReference type="OrthoDB" id="6627536at2759"/>
<keyword evidence="5" id="KW-0158">Chromosome</keyword>
<reference evidence="16 17" key="1">
    <citation type="submission" date="2019-06" db="EMBL/GenBank/DDBJ databases">
        <title>A chromosomal-level reference genome of Carpinus fangiana (Coryloideae, Betulaceae).</title>
        <authorList>
            <person name="Yang X."/>
            <person name="Wang Z."/>
            <person name="Zhang L."/>
            <person name="Hao G."/>
            <person name="Liu J."/>
            <person name="Yang Y."/>
        </authorList>
    </citation>
    <scope>NUCLEOTIDE SEQUENCE [LARGE SCALE GENOMIC DNA]</scope>
    <source>
        <strain evidence="16">Cfa_2016G</strain>
        <tissue evidence="16">Leaf</tissue>
    </source>
</reference>
<feature type="compositionally biased region" description="Basic and acidic residues" evidence="14">
    <location>
        <begin position="668"/>
        <end position="683"/>
    </location>
</feature>
<dbReference type="PANTHER" id="PTHR12977">
    <property type="entry name" value="SUPPRESSOR OF VARIEGATION 4-20-RELATED"/>
    <property type="match status" value="1"/>
</dbReference>
<evidence type="ECO:0000256" key="3">
    <source>
        <dbReference type="ARBA" id="ARBA00014232"/>
    </source>
</evidence>
<evidence type="ECO:0000313" key="16">
    <source>
        <dbReference type="EMBL" id="KAB8349768.1"/>
    </source>
</evidence>